<name>A0A0G4NX27_PENC3</name>
<dbReference type="AlphaFoldDB" id="A0A0G4NX27"/>
<protein>
    <submittedName>
        <fullName evidence="1">Str. FM013</fullName>
    </submittedName>
</protein>
<reference evidence="1 2" key="1">
    <citation type="journal article" date="2014" name="Nat. Commun.">
        <title>Multiple recent horizontal transfers of a large genomic region in cheese making fungi.</title>
        <authorList>
            <person name="Cheeseman K."/>
            <person name="Ropars J."/>
            <person name="Renault P."/>
            <person name="Dupont J."/>
            <person name="Gouzy J."/>
            <person name="Branca A."/>
            <person name="Abraham A.L."/>
            <person name="Ceppi M."/>
            <person name="Conseiller E."/>
            <person name="Debuchy R."/>
            <person name="Malagnac F."/>
            <person name="Goarin A."/>
            <person name="Silar P."/>
            <person name="Lacoste S."/>
            <person name="Sallet E."/>
            <person name="Bensimon A."/>
            <person name="Giraud T."/>
            <person name="Brygoo Y."/>
        </authorList>
    </citation>
    <scope>NUCLEOTIDE SEQUENCE [LARGE SCALE GENOMIC DNA]</scope>
    <source>
        <strain evidence="2">FM 013</strain>
    </source>
</reference>
<keyword evidence="2" id="KW-1185">Reference proteome</keyword>
<proteinExistence type="predicted"/>
<dbReference type="EMBL" id="HG793135">
    <property type="protein sequence ID" value="CRL18595.1"/>
    <property type="molecule type" value="Genomic_DNA"/>
</dbReference>
<evidence type="ECO:0000313" key="1">
    <source>
        <dbReference type="EMBL" id="CRL18595.1"/>
    </source>
</evidence>
<dbReference type="Proteomes" id="UP000053732">
    <property type="component" value="Unassembled WGS sequence"/>
</dbReference>
<gene>
    <name evidence="1" type="ORF">PCAMFM013_S002g000465</name>
</gene>
<sequence>MPPNKVVKRRMTKRRLVNDLLSIQTHKMSFAQLKASIESLTAMVQGEKYELPTMAISSLNIGDVQSMLNLSFSPNDTELHNQPVIEPFI</sequence>
<accession>A0A0G4NX27</accession>
<organism evidence="1 2">
    <name type="scientific">Penicillium camemberti (strain FM 013)</name>
    <dbReference type="NCBI Taxonomy" id="1429867"/>
    <lineage>
        <taxon>Eukaryota</taxon>
        <taxon>Fungi</taxon>
        <taxon>Dikarya</taxon>
        <taxon>Ascomycota</taxon>
        <taxon>Pezizomycotina</taxon>
        <taxon>Eurotiomycetes</taxon>
        <taxon>Eurotiomycetidae</taxon>
        <taxon>Eurotiales</taxon>
        <taxon>Aspergillaceae</taxon>
        <taxon>Penicillium</taxon>
    </lineage>
</organism>
<evidence type="ECO:0000313" key="2">
    <source>
        <dbReference type="Proteomes" id="UP000053732"/>
    </source>
</evidence>
<dbReference type="STRING" id="1429867.A0A0G4NX27"/>